<reference evidence="2 5" key="3">
    <citation type="submission" date="2018-07" db="EMBL/GenBank/DDBJ databases">
        <title>Genome sequence of extremly halophilic archaeon Halopelagius longus strain BC12-B1.</title>
        <authorList>
            <person name="Zhang X."/>
        </authorList>
    </citation>
    <scope>NUCLEOTIDE SEQUENCE [LARGE SCALE GENOMIC DNA]</scope>
    <source>
        <strain evidence="2 5">BC12-B1</strain>
    </source>
</reference>
<evidence type="ECO:0000313" key="2">
    <source>
        <dbReference type="EMBL" id="RDI70826.1"/>
    </source>
</evidence>
<evidence type="ECO:0000313" key="3">
    <source>
        <dbReference type="EMBL" id="SDQ52579.1"/>
    </source>
</evidence>
<dbReference type="Proteomes" id="UP000255421">
    <property type="component" value="Unassembled WGS sequence"/>
</dbReference>
<proteinExistence type="predicted"/>
<dbReference type="EMBL" id="QQST01000001">
    <property type="protein sequence ID" value="RDI70826.1"/>
    <property type="molecule type" value="Genomic_DNA"/>
</dbReference>
<evidence type="ECO:0000313" key="4">
    <source>
        <dbReference type="Proteomes" id="UP000199289"/>
    </source>
</evidence>
<sequence>MSGTTEPPRATLEPLTLDQKFALLADRQRRTLLLVLGSVGDPVSIDGLAERFLAREDPASATDSAALEELELKLHHVHVPKLARHDILEYDAESGIVSRGPRFDRIYSWLESHDER</sequence>
<dbReference type="RefSeq" id="WP_092536196.1">
    <property type="nucleotide sequence ID" value="NZ_FNKQ01000002.1"/>
</dbReference>
<reference evidence="4" key="1">
    <citation type="submission" date="2016-10" db="EMBL/GenBank/DDBJ databases">
        <authorList>
            <person name="Varghese N."/>
            <person name="Submissions S."/>
        </authorList>
    </citation>
    <scope>NUCLEOTIDE SEQUENCE [LARGE SCALE GENOMIC DNA]</scope>
    <source>
        <strain evidence="4">CGMCC 1.12397</strain>
    </source>
</reference>
<evidence type="ECO:0000259" key="1">
    <source>
        <dbReference type="Pfam" id="PF24035"/>
    </source>
</evidence>
<organism evidence="3 4">
    <name type="scientific">Halopelagius longus</name>
    <dbReference type="NCBI Taxonomy" id="1236180"/>
    <lineage>
        <taxon>Archaea</taxon>
        <taxon>Methanobacteriati</taxon>
        <taxon>Methanobacteriota</taxon>
        <taxon>Stenosarchaea group</taxon>
        <taxon>Halobacteria</taxon>
        <taxon>Halobacteriales</taxon>
        <taxon>Haloferacaceae</taxon>
    </lineage>
</organism>
<gene>
    <name evidence="2" type="ORF">DWB78_03275</name>
    <name evidence="3" type="ORF">SAMN05216278_1843</name>
</gene>
<reference evidence="3" key="2">
    <citation type="submission" date="2016-10" db="EMBL/GenBank/DDBJ databases">
        <authorList>
            <person name="de Groot N.N."/>
        </authorList>
    </citation>
    <scope>NUCLEOTIDE SEQUENCE [LARGE SCALE GENOMIC DNA]</scope>
    <source>
        <strain evidence="3">CGMCC 1.12397</strain>
    </source>
</reference>
<dbReference type="AlphaFoldDB" id="A0A1H1BL24"/>
<dbReference type="InterPro" id="IPR055768">
    <property type="entry name" value="DUF7344"/>
</dbReference>
<dbReference type="Pfam" id="PF24035">
    <property type="entry name" value="DUF7344"/>
    <property type="match status" value="1"/>
</dbReference>
<feature type="domain" description="DUF7344" evidence="1">
    <location>
        <begin position="21"/>
        <end position="98"/>
    </location>
</feature>
<keyword evidence="5" id="KW-1185">Reference proteome</keyword>
<dbReference type="Proteomes" id="UP000199289">
    <property type="component" value="Unassembled WGS sequence"/>
</dbReference>
<name>A0A1H1BL24_9EURY</name>
<evidence type="ECO:0000313" key="5">
    <source>
        <dbReference type="Proteomes" id="UP000255421"/>
    </source>
</evidence>
<accession>A0A1H1BL24</accession>
<dbReference type="EMBL" id="FNKQ01000002">
    <property type="protein sequence ID" value="SDQ52579.1"/>
    <property type="molecule type" value="Genomic_DNA"/>
</dbReference>
<dbReference type="OrthoDB" id="290356at2157"/>
<protein>
    <recommendedName>
        <fullName evidence="1">DUF7344 domain-containing protein</fullName>
    </recommendedName>
</protein>